<name>A0A1I1JTI2_9BURK</name>
<dbReference type="RefSeq" id="WP_143084534.1">
    <property type="nucleotide sequence ID" value="NZ_FOLD01000007.1"/>
</dbReference>
<proteinExistence type="predicted"/>
<dbReference type="OrthoDB" id="8775804at2"/>
<sequence>MNESRDQSTAVEEQWKRGLRISCSRFIRQVLWHQPGVSSDWVETLTEQLASIAEQHAGFADEMFGDWKIVSRAIDYLAMVHDGPWRGADWFKASLDVLIELAVPNTGLDADTAAFLPDLQRGIGQSLQTVPVDRNEMKLSDEDVSHVMTLRDAGEQFGLVSDLFDVCEKISHGEPLDESDRWILRLASNAAPFTRVVRKGN</sequence>
<dbReference type="EMBL" id="FOLD01000007">
    <property type="protein sequence ID" value="SFC51826.1"/>
    <property type="molecule type" value="Genomic_DNA"/>
</dbReference>
<evidence type="ECO:0000313" key="1">
    <source>
        <dbReference type="EMBL" id="SFC51826.1"/>
    </source>
</evidence>
<protein>
    <submittedName>
        <fullName evidence="1">Uncharacterized protein</fullName>
    </submittedName>
</protein>
<reference evidence="2" key="1">
    <citation type="submission" date="2016-10" db="EMBL/GenBank/DDBJ databases">
        <authorList>
            <person name="Varghese N."/>
            <person name="Submissions S."/>
        </authorList>
    </citation>
    <scope>NUCLEOTIDE SEQUENCE [LARGE SCALE GENOMIC DNA]</scope>
    <source>
        <strain evidence="2">CGMCC 1.12041</strain>
    </source>
</reference>
<gene>
    <name evidence="1" type="ORF">SAMN05216204_10729</name>
</gene>
<keyword evidence="2" id="KW-1185">Reference proteome</keyword>
<evidence type="ECO:0000313" key="2">
    <source>
        <dbReference type="Proteomes" id="UP000198639"/>
    </source>
</evidence>
<organism evidence="1 2">
    <name type="scientific">Massilia yuzhufengensis</name>
    <dbReference type="NCBI Taxonomy" id="1164594"/>
    <lineage>
        <taxon>Bacteria</taxon>
        <taxon>Pseudomonadati</taxon>
        <taxon>Pseudomonadota</taxon>
        <taxon>Betaproteobacteria</taxon>
        <taxon>Burkholderiales</taxon>
        <taxon>Oxalobacteraceae</taxon>
        <taxon>Telluria group</taxon>
        <taxon>Massilia</taxon>
    </lineage>
</organism>
<dbReference type="Proteomes" id="UP000198639">
    <property type="component" value="Unassembled WGS sequence"/>
</dbReference>
<dbReference type="AlphaFoldDB" id="A0A1I1JTI2"/>
<dbReference type="STRING" id="1164594.SAMN05216204_10729"/>
<accession>A0A1I1JTI2</accession>